<sequence>MLLISKALLMLPLYLSLTLAAPSDSPTARSANTVIPITGTNMGAVSLSNGNTRVYYQDATNGSIIQLVVSNDFEIGVYVSSAVIVPADEVRSNSPVAVSLLSNAAGFEQVCEIFLSFRQPIS</sequence>
<protein>
    <submittedName>
        <fullName evidence="2">Uncharacterized protein</fullName>
    </submittedName>
</protein>
<feature type="signal peptide" evidence="1">
    <location>
        <begin position="1"/>
        <end position="20"/>
    </location>
</feature>
<dbReference type="Proteomes" id="UP000799118">
    <property type="component" value="Unassembled WGS sequence"/>
</dbReference>
<name>A0A6A4IIY7_9AGAR</name>
<dbReference type="OrthoDB" id="3048141at2759"/>
<dbReference type="EMBL" id="ML769389">
    <property type="protein sequence ID" value="KAE9408967.1"/>
    <property type="molecule type" value="Genomic_DNA"/>
</dbReference>
<gene>
    <name evidence="2" type="ORF">BT96DRAFT_985287</name>
</gene>
<dbReference type="AlphaFoldDB" id="A0A6A4IIY7"/>
<organism evidence="2 3">
    <name type="scientific">Gymnopus androsaceus JB14</name>
    <dbReference type="NCBI Taxonomy" id="1447944"/>
    <lineage>
        <taxon>Eukaryota</taxon>
        <taxon>Fungi</taxon>
        <taxon>Dikarya</taxon>
        <taxon>Basidiomycota</taxon>
        <taxon>Agaricomycotina</taxon>
        <taxon>Agaricomycetes</taxon>
        <taxon>Agaricomycetidae</taxon>
        <taxon>Agaricales</taxon>
        <taxon>Marasmiineae</taxon>
        <taxon>Omphalotaceae</taxon>
        <taxon>Gymnopus</taxon>
    </lineage>
</organism>
<keyword evidence="3" id="KW-1185">Reference proteome</keyword>
<dbReference type="Gene3D" id="2.120.10.70">
    <property type="entry name" value="Fucose-specific lectin"/>
    <property type="match status" value="1"/>
</dbReference>
<evidence type="ECO:0000256" key="1">
    <source>
        <dbReference type="SAM" id="SignalP"/>
    </source>
</evidence>
<proteinExistence type="predicted"/>
<feature type="chain" id="PRO_5025522415" evidence="1">
    <location>
        <begin position="21"/>
        <end position="122"/>
    </location>
</feature>
<keyword evidence="1" id="KW-0732">Signal</keyword>
<evidence type="ECO:0000313" key="3">
    <source>
        <dbReference type="Proteomes" id="UP000799118"/>
    </source>
</evidence>
<evidence type="ECO:0000313" key="2">
    <source>
        <dbReference type="EMBL" id="KAE9408967.1"/>
    </source>
</evidence>
<accession>A0A6A4IIY7</accession>
<reference evidence="2" key="1">
    <citation type="journal article" date="2019" name="Environ. Microbiol.">
        <title>Fungal ecological strategies reflected in gene transcription - a case study of two litter decomposers.</title>
        <authorList>
            <person name="Barbi F."/>
            <person name="Kohler A."/>
            <person name="Barry K."/>
            <person name="Baskaran P."/>
            <person name="Daum C."/>
            <person name="Fauchery L."/>
            <person name="Ihrmark K."/>
            <person name="Kuo A."/>
            <person name="LaButti K."/>
            <person name="Lipzen A."/>
            <person name="Morin E."/>
            <person name="Grigoriev I.V."/>
            <person name="Henrissat B."/>
            <person name="Lindahl B."/>
            <person name="Martin F."/>
        </authorList>
    </citation>
    <scope>NUCLEOTIDE SEQUENCE</scope>
    <source>
        <strain evidence="2">JB14</strain>
    </source>
</reference>